<gene>
    <name evidence="2" type="ORF">RCL2_001848000</name>
</gene>
<dbReference type="EMBL" id="BLAL01000206">
    <property type="protein sequence ID" value="GES91674.1"/>
    <property type="molecule type" value="Genomic_DNA"/>
</dbReference>
<sequence>MEKLINGCNSLENIQEKVKINSQLEKELLQSMEPTQNLLSNIFTRQNLKNEPFKMFEPTTKTEMKTFWESVHLVNNSITMEDTSQKKVADKCGSGECDIYRSIRSDADIFKELKGLFDFISGPDDHYISFSEAYEKETTEEYCPSLQNRKSRNIRKDVEKKEGNSMDFSPTAQYEKNVRTIVKCVECNKPRVLYACHKILEEEFCLLQSFLESIEYTCGVTFQGLSGLSSSRKESNVDINDDDEKENNDGDTDINGDNEKENNNKSGIIQNSTNQQEIYLYFGY</sequence>
<feature type="region of interest" description="Disordered" evidence="1">
    <location>
        <begin position="226"/>
        <end position="269"/>
    </location>
</feature>
<dbReference type="Proteomes" id="UP000615446">
    <property type="component" value="Unassembled WGS sequence"/>
</dbReference>
<name>A0A8H3LRB6_9GLOM</name>
<feature type="compositionally biased region" description="Acidic residues" evidence="1">
    <location>
        <begin position="239"/>
        <end position="256"/>
    </location>
</feature>
<evidence type="ECO:0000313" key="2">
    <source>
        <dbReference type="EMBL" id="GES91674.1"/>
    </source>
</evidence>
<organism evidence="2 3">
    <name type="scientific">Rhizophagus clarus</name>
    <dbReference type="NCBI Taxonomy" id="94130"/>
    <lineage>
        <taxon>Eukaryota</taxon>
        <taxon>Fungi</taxon>
        <taxon>Fungi incertae sedis</taxon>
        <taxon>Mucoromycota</taxon>
        <taxon>Glomeromycotina</taxon>
        <taxon>Glomeromycetes</taxon>
        <taxon>Glomerales</taxon>
        <taxon>Glomeraceae</taxon>
        <taxon>Rhizophagus</taxon>
    </lineage>
</organism>
<protein>
    <submittedName>
        <fullName evidence="2">Uncharacterized protein</fullName>
    </submittedName>
</protein>
<proteinExistence type="predicted"/>
<comment type="caution">
    <text evidence="2">The sequence shown here is derived from an EMBL/GenBank/DDBJ whole genome shotgun (WGS) entry which is preliminary data.</text>
</comment>
<dbReference type="AlphaFoldDB" id="A0A8H3LRB6"/>
<evidence type="ECO:0000256" key="1">
    <source>
        <dbReference type="SAM" id="MobiDB-lite"/>
    </source>
</evidence>
<reference evidence="2" key="1">
    <citation type="submission" date="2019-10" db="EMBL/GenBank/DDBJ databases">
        <title>Conservation and host-specific expression of non-tandemly repeated heterogenous ribosome RNA gene in arbuscular mycorrhizal fungi.</title>
        <authorList>
            <person name="Maeda T."/>
            <person name="Kobayashi Y."/>
            <person name="Nakagawa T."/>
            <person name="Ezawa T."/>
            <person name="Yamaguchi K."/>
            <person name="Bino T."/>
            <person name="Nishimoto Y."/>
            <person name="Shigenobu S."/>
            <person name="Kawaguchi M."/>
        </authorList>
    </citation>
    <scope>NUCLEOTIDE SEQUENCE</scope>
    <source>
        <strain evidence="2">HR1</strain>
    </source>
</reference>
<accession>A0A8H3LRB6</accession>
<evidence type="ECO:0000313" key="3">
    <source>
        <dbReference type="Proteomes" id="UP000615446"/>
    </source>
</evidence>
<dbReference type="OrthoDB" id="2359729at2759"/>